<evidence type="ECO:0000259" key="8">
    <source>
        <dbReference type="PROSITE" id="PS50011"/>
    </source>
</evidence>
<dbReference type="Gene3D" id="3.30.200.20">
    <property type="entry name" value="Phosphorylase Kinase, domain 1"/>
    <property type="match status" value="1"/>
</dbReference>
<feature type="binding site" evidence="7">
    <location>
        <position position="49"/>
    </location>
    <ligand>
        <name>ATP</name>
        <dbReference type="ChEBI" id="CHEBI:30616"/>
    </ligand>
</feature>
<dbReference type="InterPro" id="IPR000719">
    <property type="entry name" value="Prot_kinase_dom"/>
</dbReference>
<dbReference type="OMA" id="SELYLNW"/>
<comment type="catalytic activity">
    <reaction evidence="6">
        <text>L-seryl-[protein] + ATP = O-phospho-L-seryl-[protein] + ADP + H(+)</text>
        <dbReference type="Rhea" id="RHEA:17989"/>
        <dbReference type="Rhea" id="RHEA-COMP:9863"/>
        <dbReference type="Rhea" id="RHEA-COMP:11604"/>
        <dbReference type="ChEBI" id="CHEBI:15378"/>
        <dbReference type="ChEBI" id="CHEBI:29999"/>
        <dbReference type="ChEBI" id="CHEBI:30616"/>
        <dbReference type="ChEBI" id="CHEBI:83421"/>
        <dbReference type="ChEBI" id="CHEBI:456216"/>
        <dbReference type="EC" id="2.7.11.1"/>
    </reaction>
</comment>
<evidence type="ECO:0000256" key="3">
    <source>
        <dbReference type="ARBA" id="ARBA00022777"/>
    </source>
</evidence>
<organism evidence="9 10">
    <name type="scientific">Romanomermis culicivorax</name>
    <name type="common">Nematode worm</name>
    <dbReference type="NCBI Taxonomy" id="13658"/>
    <lineage>
        <taxon>Eukaryota</taxon>
        <taxon>Metazoa</taxon>
        <taxon>Ecdysozoa</taxon>
        <taxon>Nematoda</taxon>
        <taxon>Enoplea</taxon>
        <taxon>Dorylaimia</taxon>
        <taxon>Mermithida</taxon>
        <taxon>Mermithoidea</taxon>
        <taxon>Mermithidae</taxon>
        <taxon>Romanomermis</taxon>
    </lineage>
</organism>
<dbReference type="InterPro" id="IPR001245">
    <property type="entry name" value="Ser-Thr/Tyr_kinase_cat_dom"/>
</dbReference>
<reference evidence="10" key="1">
    <citation type="submission" date="2022-11" db="UniProtKB">
        <authorList>
            <consortium name="WormBaseParasite"/>
        </authorList>
    </citation>
    <scope>IDENTIFICATION</scope>
</reference>
<proteinExistence type="predicted"/>
<dbReference type="Proteomes" id="UP000887565">
    <property type="component" value="Unplaced"/>
</dbReference>
<evidence type="ECO:0000313" key="10">
    <source>
        <dbReference type="WBParaSite" id="nRc.2.0.1.t28889-RA"/>
    </source>
</evidence>
<dbReference type="GO" id="GO:0005524">
    <property type="term" value="F:ATP binding"/>
    <property type="evidence" value="ECO:0007669"/>
    <property type="project" value="UniProtKB-UniRule"/>
</dbReference>
<name>A0A915JS36_ROMCU</name>
<evidence type="ECO:0000256" key="4">
    <source>
        <dbReference type="ARBA" id="ARBA00022840"/>
    </source>
</evidence>
<dbReference type="WBParaSite" id="nRc.2.0.1.t28889-RA">
    <property type="protein sequence ID" value="nRc.2.0.1.t28889-RA"/>
    <property type="gene ID" value="nRc.2.0.1.g28889"/>
</dbReference>
<feature type="domain" description="Protein kinase" evidence="8">
    <location>
        <begin position="23"/>
        <end position="296"/>
    </location>
</feature>
<dbReference type="PIRSF" id="PIRSF000654">
    <property type="entry name" value="Integrin-linked_kinase"/>
    <property type="match status" value="1"/>
</dbReference>
<evidence type="ECO:0000256" key="6">
    <source>
        <dbReference type="ARBA" id="ARBA00048679"/>
    </source>
</evidence>
<dbReference type="GO" id="GO:0004674">
    <property type="term" value="F:protein serine/threonine kinase activity"/>
    <property type="evidence" value="ECO:0007669"/>
    <property type="project" value="UniProtKB-EC"/>
</dbReference>
<dbReference type="AlphaFoldDB" id="A0A915JS36"/>
<comment type="catalytic activity">
    <reaction evidence="5">
        <text>L-threonyl-[protein] + ATP = O-phospho-L-threonyl-[protein] + ADP + H(+)</text>
        <dbReference type="Rhea" id="RHEA:46608"/>
        <dbReference type="Rhea" id="RHEA-COMP:11060"/>
        <dbReference type="Rhea" id="RHEA-COMP:11605"/>
        <dbReference type="ChEBI" id="CHEBI:15378"/>
        <dbReference type="ChEBI" id="CHEBI:30013"/>
        <dbReference type="ChEBI" id="CHEBI:30616"/>
        <dbReference type="ChEBI" id="CHEBI:61977"/>
        <dbReference type="ChEBI" id="CHEBI:456216"/>
        <dbReference type="EC" id="2.7.11.1"/>
    </reaction>
</comment>
<dbReference type="PROSITE" id="PS00109">
    <property type="entry name" value="PROTEIN_KINASE_TYR"/>
    <property type="match status" value="1"/>
</dbReference>
<evidence type="ECO:0000256" key="5">
    <source>
        <dbReference type="ARBA" id="ARBA00047899"/>
    </source>
</evidence>
<dbReference type="SUPFAM" id="SSF56112">
    <property type="entry name" value="Protein kinase-like (PK-like)"/>
    <property type="match status" value="1"/>
</dbReference>
<evidence type="ECO:0000256" key="7">
    <source>
        <dbReference type="PROSITE-ProRule" id="PRU10141"/>
    </source>
</evidence>
<keyword evidence="3" id="KW-0418">Kinase</keyword>
<dbReference type="InterPro" id="IPR017441">
    <property type="entry name" value="Protein_kinase_ATP_BS"/>
</dbReference>
<dbReference type="InterPro" id="IPR011009">
    <property type="entry name" value="Kinase-like_dom_sf"/>
</dbReference>
<evidence type="ECO:0000313" key="9">
    <source>
        <dbReference type="Proteomes" id="UP000887565"/>
    </source>
</evidence>
<evidence type="ECO:0000256" key="2">
    <source>
        <dbReference type="ARBA" id="ARBA00022741"/>
    </source>
</evidence>
<keyword evidence="2 7" id="KW-0547">Nucleotide-binding</keyword>
<dbReference type="InterPro" id="IPR008266">
    <property type="entry name" value="Tyr_kinase_AS"/>
</dbReference>
<dbReference type="Pfam" id="PF07714">
    <property type="entry name" value="PK_Tyr_Ser-Thr"/>
    <property type="match status" value="1"/>
</dbReference>
<keyword evidence="1" id="KW-0808">Transferase</keyword>
<keyword evidence="9" id="KW-1185">Reference proteome</keyword>
<dbReference type="PANTHER" id="PTHR23257:SF963">
    <property type="entry name" value="AT08303P"/>
    <property type="match status" value="1"/>
</dbReference>
<dbReference type="FunFam" id="3.30.200.20:FF:000034">
    <property type="entry name" value="Kinase suppressor of Ras 1"/>
    <property type="match status" value="1"/>
</dbReference>
<dbReference type="GO" id="GO:0007265">
    <property type="term" value="P:Ras protein signal transduction"/>
    <property type="evidence" value="ECO:0007669"/>
    <property type="project" value="TreeGrafter"/>
</dbReference>
<evidence type="ECO:0000256" key="1">
    <source>
        <dbReference type="ARBA" id="ARBA00022679"/>
    </source>
</evidence>
<dbReference type="PROSITE" id="PS50011">
    <property type="entry name" value="PROTEIN_KINASE_DOM"/>
    <property type="match status" value="1"/>
</dbReference>
<dbReference type="Gene3D" id="1.10.510.10">
    <property type="entry name" value="Transferase(Phosphotransferase) domain 1"/>
    <property type="match status" value="1"/>
</dbReference>
<dbReference type="InterPro" id="IPR050167">
    <property type="entry name" value="Ser_Thr_protein_kinase"/>
</dbReference>
<sequence>MSTIRGTSSSWREWTILYEDLKFPDGSLLGKGRFGEVHRAYWHQDVAIKLLNMDHVNDDRQLETFKQEVSTFRHTRHENLVLFVGCCLIPPRLGIVMNLCKGQTLYTHIHWRRDRFDMNKIINIAIQLCQGMSYLHGKKIVHKDFRTKNIFVEANNKPVITDFSIFSVKRLCQTSPHDFDIKGLYVPERWLCYLSPELSRMLKTWTSFQQVEELPFNEASDVYSFGTVWYELLTYEFPYKKLFTDAIIWQCCKGIKPGLTNLTVAKEIKDVLVQCWTYKPGERPNFHQLLKTFEKLPRKRLERSPSQPVHLSRSAESIF</sequence>
<dbReference type="PROSITE" id="PS00107">
    <property type="entry name" value="PROTEIN_KINASE_ATP"/>
    <property type="match status" value="1"/>
</dbReference>
<accession>A0A915JS36</accession>
<dbReference type="PANTHER" id="PTHR23257">
    <property type="entry name" value="SERINE-THREONINE PROTEIN KINASE"/>
    <property type="match status" value="1"/>
</dbReference>
<dbReference type="GO" id="GO:0005737">
    <property type="term" value="C:cytoplasm"/>
    <property type="evidence" value="ECO:0007669"/>
    <property type="project" value="TreeGrafter"/>
</dbReference>
<keyword evidence="4 7" id="KW-0067">ATP-binding</keyword>
<protein>
    <submittedName>
        <fullName evidence="10">Protein kinase domain-containing protein</fullName>
    </submittedName>
</protein>